<dbReference type="SUPFAM" id="SSF52833">
    <property type="entry name" value="Thioredoxin-like"/>
    <property type="match status" value="1"/>
</dbReference>
<keyword evidence="1 4" id="KW-0413">Isomerase</keyword>
<dbReference type="InterPro" id="IPR044087">
    <property type="entry name" value="NahD-like"/>
</dbReference>
<dbReference type="GO" id="GO:0018845">
    <property type="term" value="F:2-hydroxychromene-2-carboxylate isomerase activity"/>
    <property type="evidence" value="ECO:0007669"/>
    <property type="project" value="UniProtKB-UniRule"/>
</dbReference>
<dbReference type="InterPro" id="IPR014440">
    <property type="entry name" value="HCCAis_GSTk"/>
</dbReference>
<dbReference type="InterPro" id="IPR051924">
    <property type="entry name" value="GST_Kappa/NadH"/>
</dbReference>
<evidence type="ECO:0000256" key="2">
    <source>
        <dbReference type="PIRSR" id="PIRSR006386-1"/>
    </source>
</evidence>
<evidence type="ECO:0000313" key="5">
    <source>
        <dbReference type="Proteomes" id="UP000606935"/>
    </source>
</evidence>
<dbReference type="GO" id="GO:0004364">
    <property type="term" value="F:glutathione transferase activity"/>
    <property type="evidence" value="ECO:0007669"/>
    <property type="project" value="TreeGrafter"/>
</dbReference>
<comment type="catalytic activity">
    <reaction evidence="1">
        <text>2-hydroxychromene-2-carboxylate = (3E)-4-(2-hydroxyphenyl)-2-oxobut-3-enoate</text>
        <dbReference type="Rhea" id="RHEA:27401"/>
        <dbReference type="ChEBI" id="CHEBI:59350"/>
        <dbReference type="ChEBI" id="CHEBI:59353"/>
        <dbReference type="EC" id="5.99.1.4"/>
    </reaction>
</comment>
<sequence>MTPVDFWFDFASTYSYPAVMRIEALAAEHNITVRWHAFLLGPIFKAQGWQDSPFNLFTAKGNYMWRDIERVCERYALPYFRPSRFPQNGILAARIACWYGDAKWLNRFVMAVFQANFVQDKNIADPEVVSQILSELDLDAEAIIAQAQSPESKAKLQAVNQQAVRQGIFGAPFFMVGQEPFWGQDNLALALQTAGQQ</sequence>
<name>A0A918DHT2_9ALTE</name>
<dbReference type="GO" id="GO:0004602">
    <property type="term" value="F:glutathione peroxidase activity"/>
    <property type="evidence" value="ECO:0007669"/>
    <property type="project" value="TreeGrafter"/>
</dbReference>
<protein>
    <recommendedName>
        <fullName evidence="1">2-hydroxychromene-2-carboxylate isomerase</fullName>
        <ecNumber evidence="1">5.99.1.4</ecNumber>
    </recommendedName>
</protein>
<dbReference type="Gene3D" id="3.40.30.10">
    <property type="entry name" value="Glutaredoxin"/>
    <property type="match status" value="1"/>
</dbReference>
<dbReference type="AlphaFoldDB" id="A0A918DHT2"/>
<dbReference type="InterPro" id="IPR036249">
    <property type="entry name" value="Thioredoxin-like_sf"/>
</dbReference>
<dbReference type="CDD" id="cd03022">
    <property type="entry name" value="DsbA_HCCA_Iso"/>
    <property type="match status" value="1"/>
</dbReference>
<accession>A0A918DHT2</accession>
<evidence type="ECO:0000256" key="1">
    <source>
        <dbReference type="PIRNR" id="PIRNR006386"/>
    </source>
</evidence>
<dbReference type="RefSeq" id="WP_188692654.1">
    <property type="nucleotide sequence ID" value="NZ_BMLS01000002.1"/>
</dbReference>
<feature type="active site" description="Nucleophile" evidence="2">
    <location>
        <position position="12"/>
    </location>
</feature>
<reference evidence="4" key="2">
    <citation type="submission" date="2020-09" db="EMBL/GenBank/DDBJ databases">
        <authorList>
            <person name="Sun Q."/>
            <person name="Zhou Y."/>
        </authorList>
    </citation>
    <scope>NUCLEOTIDE SEQUENCE</scope>
    <source>
        <strain evidence="4">CGMCC 1.7086</strain>
    </source>
</reference>
<dbReference type="Proteomes" id="UP000606935">
    <property type="component" value="Unassembled WGS sequence"/>
</dbReference>
<reference evidence="4" key="1">
    <citation type="journal article" date="2014" name="Int. J. Syst. Evol. Microbiol.">
        <title>Complete genome sequence of Corynebacterium casei LMG S-19264T (=DSM 44701T), isolated from a smear-ripened cheese.</title>
        <authorList>
            <consortium name="US DOE Joint Genome Institute (JGI-PGF)"/>
            <person name="Walter F."/>
            <person name="Albersmeier A."/>
            <person name="Kalinowski J."/>
            <person name="Ruckert C."/>
        </authorList>
    </citation>
    <scope>NUCLEOTIDE SEQUENCE</scope>
    <source>
        <strain evidence="4">CGMCC 1.7086</strain>
    </source>
</reference>
<dbReference type="GO" id="GO:0006749">
    <property type="term" value="P:glutathione metabolic process"/>
    <property type="evidence" value="ECO:0007669"/>
    <property type="project" value="TreeGrafter"/>
</dbReference>
<dbReference type="EMBL" id="BMLS01000002">
    <property type="protein sequence ID" value="GGO67782.1"/>
    <property type="molecule type" value="Genomic_DNA"/>
</dbReference>
<dbReference type="PANTHER" id="PTHR42943:SF2">
    <property type="entry name" value="GLUTATHIONE S-TRANSFERASE KAPPA 1"/>
    <property type="match status" value="1"/>
</dbReference>
<dbReference type="InterPro" id="IPR001853">
    <property type="entry name" value="DSBA-like_thioredoxin_dom"/>
</dbReference>
<dbReference type="EC" id="5.99.1.4" evidence="1"/>
<gene>
    <name evidence="4" type="ORF">GCM10010982_15140</name>
</gene>
<proteinExistence type="inferred from homology"/>
<comment type="caution">
    <text evidence="4">The sequence shown here is derived from an EMBL/GenBank/DDBJ whole genome shotgun (WGS) entry which is preliminary data.</text>
</comment>
<evidence type="ECO:0000259" key="3">
    <source>
        <dbReference type="Pfam" id="PF01323"/>
    </source>
</evidence>
<keyword evidence="5" id="KW-1185">Reference proteome</keyword>
<organism evidence="4 5">
    <name type="scientific">Bowmanella pacifica</name>
    <dbReference type="NCBI Taxonomy" id="502051"/>
    <lineage>
        <taxon>Bacteria</taxon>
        <taxon>Pseudomonadati</taxon>
        <taxon>Pseudomonadota</taxon>
        <taxon>Gammaproteobacteria</taxon>
        <taxon>Alteromonadales</taxon>
        <taxon>Alteromonadaceae</taxon>
        <taxon>Bowmanella</taxon>
    </lineage>
</organism>
<evidence type="ECO:0000313" key="4">
    <source>
        <dbReference type="EMBL" id="GGO67782.1"/>
    </source>
</evidence>
<comment type="similarity">
    <text evidence="1">Belongs to the GST superfamily. NadH family.</text>
</comment>
<dbReference type="PIRSF" id="PIRSF006386">
    <property type="entry name" value="HCCAis_GSTk"/>
    <property type="match status" value="1"/>
</dbReference>
<feature type="domain" description="DSBA-like thioredoxin" evidence="3">
    <location>
        <begin position="4"/>
        <end position="188"/>
    </location>
</feature>
<dbReference type="GO" id="GO:1901170">
    <property type="term" value="P:naphthalene catabolic process"/>
    <property type="evidence" value="ECO:0007669"/>
    <property type="project" value="InterPro"/>
</dbReference>
<dbReference type="PANTHER" id="PTHR42943">
    <property type="entry name" value="GLUTATHIONE S-TRANSFERASE KAPPA"/>
    <property type="match status" value="1"/>
</dbReference>
<dbReference type="Pfam" id="PF01323">
    <property type="entry name" value="DSBA"/>
    <property type="match status" value="1"/>
</dbReference>